<dbReference type="PANTHER" id="PTHR45792:SF8">
    <property type="entry name" value="DIACYLGLYCEROL LIPASE-ALPHA"/>
    <property type="match status" value="1"/>
</dbReference>
<evidence type="ECO:0000256" key="12">
    <source>
        <dbReference type="ARBA" id="ARBA00023136"/>
    </source>
</evidence>
<sequence>MKVEVKIKKIQLNYDTPFIIKRSVYNESITVKESFTFKIKTYHDLLFTYLKILLEKNSFFTCTIGYTEISFKDIKNHTCVYSIYDPIYETDFTSYPFEERKSVGEMVLEFSITEEEFEIDHSHNPSILDKIFHGIFNVEKNTRISSILAKLITFGSANTSSYIYSSKGFFYLVNYYIKEEKKFSYSTVLQFLSSLKREDESSVSSLNQTNYSIAEETNLNYKLFDRSFYVKYREYLHYAICSYGRSILTNNLVRRIIKEPTANKSCLELLDEDINEFKLINLEGKDYNPIFVAFECKDAFVISFRGTFSVRDVSCDLKFDYKEFYNGFAHEGFGELAEQFIKNYYSKVKIFIENKKLIITGHSLGGSVAQLVGYILLKNKMIDEDKLEVVAFSPAPTLSKNIVQDDMFGSFITFTVSNDSVPFLSYGSLCDLRYLTTSLGIKFSIFKSNPEEINEYILKVREFLLKNDLYPKLYIPGKIFQFKEFYEENKGKLRDLFSLFREDNAEKRIFLCKEFDYTFCNEFILDINAPLHHMPNYLMNVFNSSIKLNDHIEEKDSENS</sequence>
<reference evidence="16 17" key="2">
    <citation type="submission" date="2014-03" db="EMBL/GenBank/DDBJ databases">
        <title>The Genome Sequence of Anncaliia algerae insect isolate PRA339.</title>
        <authorList>
            <consortium name="The Broad Institute Genome Sequencing Platform"/>
            <consortium name="The Broad Institute Genome Sequencing Center for Infectious Disease"/>
            <person name="Cuomo C."/>
            <person name="Becnel J."/>
            <person name="Sanscrainte N."/>
            <person name="Walker B."/>
            <person name="Young S.K."/>
            <person name="Zeng Q."/>
            <person name="Gargeya S."/>
            <person name="Fitzgerald M."/>
            <person name="Haas B."/>
            <person name="Abouelleil A."/>
            <person name="Alvarado L."/>
            <person name="Arachchi H.M."/>
            <person name="Berlin A.M."/>
            <person name="Chapman S.B."/>
            <person name="Dewar J."/>
            <person name="Goldberg J."/>
            <person name="Griggs A."/>
            <person name="Gujja S."/>
            <person name="Hansen M."/>
            <person name="Howarth C."/>
            <person name="Imamovic A."/>
            <person name="Larimer J."/>
            <person name="McCowan C."/>
            <person name="Murphy C."/>
            <person name="Neiman D."/>
            <person name="Pearson M."/>
            <person name="Priest M."/>
            <person name="Roberts A."/>
            <person name="Saif S."/>
            <person name="Shea T."/>
            <person name="Sisk P."/>
            <person name="Sykes S."/>
            <person name="Wortman J."/>
            <person name="Nusbaum C."/>
            <person name="Birren B."/>
        </authorList>
    </citation>
    <scope>NUCLEOTIDE SEQUENCE [LARGE SCALE GENOMIC DNA]</scope>
    <source>
        <strain evidence="16 17">PRA339</strain>
    </source>
</reference>
<dbReference type="Gene3D" id="3.40.50.1820">
    <property type="entry name" value="alpha/beta hydrolase"/>
    <property type="match status" value="1"/>
</dbReference>
<organism evidence="16 17">
    <name type="scientific">Anncaliia algerae PRA339</name>
    <dbReference type="NCBI Taxonomy" id="1288291"/>
    <lineage>
        <taxon>Eukaryota</taxon>
        <taxon>Fungi</taxon>
        <taxon>Fungi incertae sedis</taxon>
        <taxon>Microsporidia</taxon>
        <taxon>Tubulinosematoidea</taxon>
        <taxon>Tubulinosematidae</taxon>
        <taxon>Anncaliia</taxon>
    </lineage>
</organism>
<dbReference type="HOGENOM" id="CLU_025519_0_0_1"/>
<accession>A0A059F2G1</accession>
<dbReference type="GO" id="GO:0016042">
    <property type="term" value="P:lipid catabolic process"/>
    <property type="evidence" value="ECO:0007669"/>
    <property type="project" value="UniProtKB-KW"/>
</dbReference>
<comment type="cofactor">
    <cofactor evidence="1">
        <name>Ca(2+)</name>
        <dbReference type="ChEBI" id="CHEBI:29108"/>
    </cofactor>
</comment>
<keyword evidence="12" id="KW-0472">Membrane</keyword>
<dbReference type="STRING" id="1288291.A0A059F2G1"/>
<evidence type="ECO:0000256" key="10">
    <source>
        <dbReference type="ARBA" id="ARBA00022989"/>
    </source>
</evidence>
<evidence type="ECO:0000313" key="16">
    <source>
        <dbReference type="EMBL" id="KCZ81385.1"/>
    </source>
</evidence>
<keyword evidence="7" id="KW-0378">Hydrolase</keyword>
<evidence type="ECO:0000256" key="6">
    <source>
        <dbReference type="ARBA" id="ARBA00022723"/>
    </source>
</evidence>
<dbReference type="SUPFAM" id="SSF53474">
    <property type="entry name" value="alpha/beta-Hydrolases"/>
    <property type="match status" value="1"/>
</dbReference>
<dbReference type="InterPro" id="IPR029058">
    <property type="entry name" value="AB_hydrolase_fold"/>
</dbReference>
<keyword evidence="3" id="KW-1003">Cell membrane</keyword>
<evidence type="ECO:0000256" key="13">
    <source>
        <dbReference type="ARBA" id="ARBA00024531"/>
    </source>
</evidence>
<dbReference type="InterPro" id="IPR052214">
    <property type="entry name" value="DAG_Lipase-Related"/>
</dbReference>
<keyword evidence="11" id="KW-0443">Lipid metabolism</keyword>
<dbReference type="GO" id="GO:0005886">
    <property type="term" value="C:plasma membrane"/>
    <property type="evidence" value="ECO:0007669"/>
    <property type="project" value="UniProtKB-SubCell"/>
</dbReference>
<comment type="catalytic activity">
    <reaction evidence="13">
        <text>a 1,2-diacyl-sn-glycerol + H2O = a 2-acylglycerol + a fatty acid + H(+)</text>
        <dbReference type="Rhea" id="RHEA:33275"/>
        <dbReference type="ChEBI" id="CHEBI:15377"/>
        <dbReference type="ChEBI" id="CHEBI:15378"/>
        <dbReference type="ChEBI" id="CHEBI:17389"/>
        <dbReference type="ChEBI" id="CHEBI:17815"/>
        <dbReference type="ChEBI" id="CHEBI:28868"/>
        <dbReference type="EC" id="3.1.1.116"/>
    </reaction>
    <physiologicalReaction direction="left-to-right" evidence="13">
        <dbReference type="Rhea" id="RHEA:33276"/>
    </physiologicalReaction>
</comment>
<evidence type="ECO:0000256" key="4">
    <source>
        <dbReference type="ARBA" id="ARBA00022553"/>
    </source>
</evidence>
<evidence type="ECO:0000259" key="15">
    <source>
        <dbReference type="Pfam" id="PF01764"/>
    </source>
</evidence>
<dbReference type="VEuPathDB" id="MicrosporidiaDB:H312_01140"/>
<evidence type="ECO:0000256" key="5">
    <source>
        <dbReference type="ARBA" id="ARBA00022692"/>
    </source>
</evidence>
<proteinExistence type="predicted"/>
<feature type="domain" description="Fungal lipase-type" evidence="15">
    <location>
        <begin position="301"/>
        <end position="425"/>
    </location>
</feature>
<dbReference type="Pfam" id="PF01764">
    <property type="entry name" value="Lipase_3"/>
    <property type="match status" value="1"/>
</dbReference>
<keyword evidence="4" id="KW-0597">Phosphoprotein</keyword>
<keyword evidence="5" id="KW-0812">Transmembrane</keyword>
<evidence type="ECO:0000256" key="9">
    <source>
        <dbReference type="ARBA" id="ARBA00022963"/>
    </source>
</evidence>
<dbReference type="OrthoDB" id="438440at2759"/>
<dbReference type="Proteomes" id="UP000030655">
    <property type="component" value="Unassembled WGS sequence"/>
</dbReference>
<evidence type="ECO:0000256" key="11">
    <source>
        <dbReference type="ARBA" id="ARBA00023098"/>
    </source>
</evidence>
<reference evidence="17" key="1">
    <citation type="submission" date="2013-02" db="EMBL/GenBank/DDBJ databases">
        <authorList>
            <consortium name="The Broad Institute Genome Sequencing Platform"/>
            <person name="Cuomo C."/>
            <person name="Becnel J."/>
            <person name="Sanscrainte N."/>
            <person name="Walker B."/>
            <person name="Young S.K."/>
            <person name="Zeng Q."/>
            <person name="Gargeya S."/>
            <person name="Fitzgerald M."/>
            <person name="Haas B."/>
            <person name="Abouelleil A."/>
            <person name="Alvarado L."/>
            <person name="Arachchi H.M."/>
            <person name="Berlin A.M."/>
            <person name="Chapman S.B."/>
            <person name="Dewar J."/>
            <person name="Goldberg J."/>
            <person name="Griggs A."/>
            <person name="Gujja S."/>
            <person name="Hansen M."/>
            <person name="Howarth C."/>
            <person name="Imamovic A."/>
            <person name="Larimer J."/>
            <person name="McCowan C."/>
            <person name="Murphy C."/>
            <person name="Neiman D."/>
            <person name="Pearson M."/>
            <person name="Priest M."/>
            <person name="Roberts A."/>
            <person name="Saif S."/>
            <person name="Shea T."/>
            <person name="Sisk P."/>
            <person name="Sykes S."/>
            <person name="Wortman J."/>
            <person name="Nusbaum C."/>
            <person name="Birren B."/>
        </authorList>
    </citation>
    <scope>NUCLEOTIDE SEQUENCE [LARGE SCALE GENOMIC DNA]</scope>
    <source>
        <strain evidence="17">PRA339</strain>
    </source>
</reference>
<dbReference type="PANTHER" id="PTHR45792">
    <property type="entry name" value="DIACYLGLYCEROL LIPASE HOMOLOG-RELATED"/>
    <property type="match status" value="1"/>
</dbReference>
<evidence type="ECO:0000256" key="2">
    <source>
        <dbReference type="ARBA" id="ARBA00004651"/>
    </source>
</evidence>
<keyword evidence="8" id="KW-0106">Calcium</keyword>
<dbReference type="AlphaFoldDB" id="A0A059F2G1"/>
<evidence type="ECO:0000256" key="1">
    <source>
        <dbReference type="ARBA" id="ARBA00001913"/>
    </source>
</evidence>
<evidence type="ECO:0000256" key="8">
    <source>
        <dbReference type="ARBA" id="ARBA00022837"/>
    </source>
</evidence>
<dbReference type="EMBL" id="KK365143">
    <property type="protein sequence ID" value="KCZ81385.1"/>
    <property type="molecule type" value="Genomic_DNA"/>
</dbReference>
<dbReference type="GO" id="GO:0046872">
    <property type="term" value="F:metal ion binding"/>
    <property type="evidence" value="ECO:0007669"/>
    <property type="project" value="UniProtKB-KW"/>
</dbReference>
<dbReference type="EC" id="3.1.1.116" evidence="14"/>
<evidence type="ECO:0000256" key="3">
    <source>
        <dbReference type="ARBA" id="ARBA00022475"/>
    </source>
</evidence>
<dbReference type="GO" id="GO:0016298">
    <property type="term" value="F:lipase activity"/>
    <property type="evidence" value="ECO:0007669"/>
    <property type="project" value="TreeGrafter"/>
</dbReference>
<name>A0A059F2G1_9MICR</name>
<evidence type="ECO:0000256" key="14">
    <source>
        <dbReference type="ARBA" id="ARBA00026104"/>
    </source>
</evidence>
<gene>
    <name evidence="16" type="ORF">H312_01140</name>
</gene>
<protein>
    <recommendedName>
        <fullName evidence="14">sn-1-specific diacylglycerol lipase</fullName>
        <ecNumber evidence="14">3.1.1.116</ecNumber>
    </recommendedName>
</protein>
<keyword evidence="10" id="KW-1133">Transmembrane helix</keyword>
<dbReference type="CDD" id="cd00519">
    <property type="entry name" value="Lipase_3"/>
    <property type="match status" value="1"/>
</dbReference>
<keyword evidence="9" id="KW-0442">Lipid degradation</keyword>
<keyword evidence="17" id="KW-1185">Reference proteome</keyword>
<keyword evidence="6" id="KW-0479">Metal-binding</keyword>
<comment type="subcellular location">
    <subcellularLocation>
        <location evidence="2">Cell membrane</location>
        <topology evidence="2">Multi-pass membrane protein</topology>
    </subcellularLocation>
</comment>
<dbReference type="InterPro" id="IPR002921">
    <property type="entry name" value="Fungal_lipase-type"/>
</dbReference>
<evidence type="ECO:0000256" key="7">
    <source>
        <dbReference type="ARBA" id="ARBA00022801"/>
    </source>
</evidence>
<evidence type="ECO:0000313" key="17">
    <source>
        <dbReference type="Proteomes" id="UP000030655"/>
    </source>
</evidence>